<dbReference type="CDD" id="cd05233">
    <property type="entry name" value="SDR_c"/>
    <property type="match status" value="1"/>
</dbReference>
<dbReference type="SMART" id="SM00822">
    <property type="entry name" value="PKS_KR"/>
    <property type="match status" value="1"/>
</dbReference>
<evidence type="ECO:0000256" key="1">
    <source>
        <dbReference type="ARBA" id="ARBA00006484"/>
    </source>
</evidence>
<dbReference type="InterPro" id="IPR036291">
    <property type="entry name" value="NAD(P)-bd_dom_sf"/>
</dbReference>
<gene>
    <name evidence="4" type="ORF">J1902_07070</name>
</gene>
<feature type="domain" description="Ketoreductase" evidence="3">
    <location>
        <begin position="9"/>
        <end position="180"/>
    </location>
</feature>
<dbReference type="AlphaFoldDB" id="A0A939HG11"/>
<dbReference type="PRINTS" id="PR00080">
    <property type="entry name" value="SDRFAMILY"/>
</dbReference>
<proteinExistence type="inferred from homology"/>
<comment type="caution">
    <text evidence="4">The sequence shown here is derived from an EMBL/GenBank/DDBJ whole genome shotgun (WGS) entry which is preliminary data.</text>
</comment>
<keyword evidence="5" id="KW-1185">Reference proteome</keyword>
<dbReference type="SUPFAM" id="SSF51735">
    <property type="entry name" value="NAD(P)-binding Rossmann-fold domains"/>
    <property type="match status" value="1"/>
</dbReference>
<dbReference type="InterPro" id="IPR020904">
    <property type="entry name" value="Sc_DH/Rdtase_CS"/>
</dbReference>
<evidence type="ECO:0000313" key="4">
    <source>
        <dbReference type="EMBL" id="MBO1267745.1"/>
    </source>
</evidence>
<keyword evidence="2" id="KW-0560">Oxidoreductase</keyword>
<dbReference type="Pfam" id="PF13561">
    <property type="entry name" value="adh_short_C2"/>
    <property type="match status" value="1"/>
</dbReference>
<sequence length="236" mass="24219">MAANSTAPALVLTGGSSGIGEALANDLRNDWDVTSVSRSLPTNPLDGVNYVAGDVAGNAPEAVRESLAAQGRTSIHSLVHCAGVGLFGKFLDTPKAEWERALMLNLHGTLNFIQGTADLVEDGGRIVLYSSGTVFKAPGGAAAYAASKAGIIGFARSFAVEMGERNITVNVIAPGLVMTPLATDLAGGEAANIATRAIKRASVVEDYVGPTRFFLSEGAGFVTGQTLVVDGGSIRR</sequence>
<dbReference type="EMBL" id="JAFNLL010000013">
    <property type="protein sequence ID" value="MBO1267745.1"/>
    <property type="molecule type" value="Genomic_DNA"/>
</dbReference>
<dbReference type="Proteomes" id="UP000664164">
    <property type="component" value="Unassembled WGS sequence"/>
</dbReference>
<dbReference type="PANTHER" id="PTHR42760">
    <property type="entry name" value="SHORT-CHAIN DEHYDROGENASES/REDUCTASES FAMILY MEMBER"/>
    <property type="match status" value="1"/>
</dbReference>
<evidence type="ECO:0000313" key="5">
    <source>
        <dbReference type="Proteomes" id="UP000664164"/>
    </source>
</evidence>
<comment type="similarity">
    <text evidence="1">Belongs to the short-chain dehydrogenases/reductases (SDR) family.</text>
</comment>
<dbReference type="InterPro" id="IPR002347">
    <property type="entry name" value="SDR_fam"/>
</dbReference>
<dbReference type="InterPro" id="IPR057326">
    <property type="entry name" value="KR_dom"/>
</dbReference>
<dbReference type="PROSITE" id="PS00061">
    <property type="entry name" value="ADH_SHORT"/>
    <property type="match status" value="1"/>
</dbReference>
<dbReference type="Gene3D" id="3.40.50.720">
    <property type="entry name" value="NAD(P)-binding Rossmann-like Domain"/>
    <property type="match status" value="1"/>
</dbReference>
<dbReference type="RefSeq" id="WP_207615550.1">
    <property type="nucleotide sequence ID" value="NZ_JAFNLL010000013.1"/>
</dbReference>
<protein>
    <submittedName>
        <fullName evidence="4">SDR family oxidoreductase</fullName>
    </submittedName>
</protein>
<evidence type="ECO:0000259" key="3">
    <source>
        <dbReference type="SMART" id="SM00822"/>
    </source>
</evidence>
<dbReference type="PRINTS" id="PR00081">
    <property type="entry name" value="GDHRDH"/>
</dbReference>
<organism evidence="4 5">
    <name type="scientific">Arthrobacter cavernae</name>
    <dbReference type="NCBI Taxonomy" id="2817681"/>
    <lineage>
        <taxon>Bacteria</taxon>
        <taxon>Bacillati</taxon>
        <taxon>Actinomycetota</taxon>
        <taxon>Actinomycetes</taxon>
        <taxon>Micrococcales</taxon>
        <taxon>Micrococcaceae</taxon>
        <taxon>Arthrobacter</taxon>
    </lineage>
</organism>
<dbReference type="GO" id="GO:0016616">
    <property type="term" value="F:oxidoreductase activity, acting on the CH-OH group of donors, NAD or NADP as acceptor"/>
    <property type="evidence" value="ECO:0007669"/>
    <property type="project" value="TreeGrafter"/>
</dbReference>
<evidence type="ECO:0000256" key="2">
    <source>
        <dbReference type="ARBA" id="ARBA00023002"/>
    </source>
</evidence>
<dbReference type="PANTHER" id="PTHR42760:SF133">
    <property type="entry name" value="3-OXOACYL-[ACYL-CARRIER-PROTEIN] REDUCTASE"/>
    <property type="match status" value="1"/>
</dbReference>
<accession>A0A939HG11</accession>
<reference evidence="4" key="1">
    <citation type="submission" date="2021-03" db="EMBL/GenBank/DDBJ databases">
        <title>A new species, PO-11, isolated from a karst cave deposit.</title>
        <authorList>
            <person name="Zhaoxiaoyong W."/>
        </authorList>
    </citation>
    <scope>NUCLEOTIDE SEQUENCE</scope>
    <source>
        <strain evidence="4">PO-11</strain>
    </source>
</reference>
<name>A0A939HG11_9MICC</name>